<proteinExistence type="predicted"/>
<protein>
    <submittedName>
        <fullName evidence="1">Uncharacterized protein</fullName>
    </submittedName>
</protein>
<sequence>MVIPISIFSASLAPYRYTVHPQHLSPPSIALERMNGLWRISGTAPQVSADIRAYRTPPEECAYSYLYVLPPLISSFLLVVRRCWWCCWYYSRWK</sequence>
<gene>
    <name evidence="1" type="ORF">I7I53_07482</name>
</gene>
<dbReference type="AlphaFoldDB" id="A0A8A1LGE0"/>
<accession>A0A8A1LGE0</accession>
<dbReference type="EMBL" id="CP069103">
    <property type="protein sequence ID" value="QSS51995.1"/>
    <property type="molecule type" value="Genomic_DNA"/>
</dbReference>
<organism evidence="1 2">
    <name type="scientific">Ajellomyces capsulatus (strain H88)</name>
    <name type="common">Darling's disease fungus</name>
    <name type="synonym">Histoplasma capsulatum</name>
    <dbReference type="NCBI Taxonomy" id="544711"/>
    <lineage>
        <taxon>Eukaryota</taxon>
        <taxon>Fungi</taxon>
        <taxon>Dikarya</taxon>
        <taxon>Ascomycota</taxon>
        <taxon>Pezizomycotina</taxon>
        <taxon>Eurotiomycetes</taxon>
        <taxon>Eurotiomycetidae</taxon>
        <taxon>Onygenales</taxon>
        <taxon>Ajellomycetaceae</taxon>
        <taxon>Histoplasma</taxon>
    </lineage>
</organism>
<reference evidence="1" key="1">
    <citation type="submission" date="2021-01" db="EMBL/GenBank/DDBJ databases">
        <title>Chromosome-level genome assembly of a human fungal pathogen reveals clustering of transcriptionally co-regulated genes.</title>
        <authorList>
            <person name="Voorhies M."/>
            <person name="Cohen S."/>
            <person name="Shea T.P."/>
            <person name="Petrus S."/>
            <person name="Munoz J.F."/>
            <person name="Poplawski S."/>
            <person name="Goldman W.E."/>
            <person name="Michael T."/>
            <person name="Cuomo C.A."/>
            <person name="Sil A."/>
            <person name="Beyhan S."/>
        </authorList>
    </citation>
    <scope>NUCLEOTIDE SEQUENCE</scope>
    <source>
        <strain evidence="1">H88</strain>
    </source>
</reference>
<dbReference type="VEuPathDB" id="FungiDB:I7I53_07482"/>
<name>A0A8A1LGE0_AJEC8</name>
<evidence type="ECO:0000313" key="1">
    <source>
        <dbReference type="EMBL" id="QSS51995.1"/>
    </source>
</evidence>
<evidence type="ECO:0000313" key="2">
    <source>
        <dbReference type="Proteomes" id="UP000663419"/>
    </source>
</evidence>
<dbReference type="Proteomes" id="UP000663419">
    <property type="component" value="Chromosome 2"/>
</dbReference>